<dbReference type="GO" id="GO:0003735">
    <property type="term" value="F:structural constituent of ribosome"/>
    <property type="evidence" value="ECO:0007669"/>
    <property type="project" value="InterPro"/>
</dbReference>
<feature type="domain" description="Large ribosomal subunit protein bL25 beta" evidence="8">
    <location>
        <begin position="97"/>
        <end position="179"/>
    </location>
</feature>
<evidence type="ECO:0000259" key="8">
    <source>
        <dbReference type="Pfam" id="PF14693"/>
    </source>
</evidence>
<dbReference type="InterPro" id="IPR020930">
    <property type="entry name" value="Ribosomal_uL5_bac-type"/>
</dbReference>
<dbReference type="PANTHER" id="PTHR33284">
    <property type="entry name" value="RIBOSOMAL PROTEIN L25/GLN-TRNA SYNTHETASE, ANTI-CODON-BINDING DOMAIN-CONTAINING PROTEIN"/>
    <property type="match status" value="1"/>
</dbReference>
<feature type="region of interest" description="Disordered" evidence="6">
    <location>
        <begin position="187"/>
        <end position="239"/>
    </location>
</feature>
<keyword evidence="4 5" id="KW-0687">Ribonucleoprotein</keyword>
<dbReference type="InterPro" id="IPR029751">
    <property type="entry name" value="Ribosomal_L25_dom"/>
</dbReference>
<dbReference type="HAMAP" id="MF_01334">
    <property type="entry name" value="Ribosomal_bL25_CTC"/>
    <property type="match status" value="1"/>
</dbReference>
<dbReference type="Pfam" id="PF01386">
    <property type="entry name" value="Ribosomal_L25p"/>
    <property type="match status" value="1"/>
</dbReference>
<dbReference type="PANTHER" id="PTHR33284:SF1">
    <property type="entry name" value="RIBOSOMAL PROTEIN L25_GLN-TRNA SYNTHETASE, ANTI-CODON-BINDING DOMAIN-CONTAINING PROTEIN"/>
    <property type="match status" value="1"/>
</dbReference>
<dbReference type="GO" id="GO:0008097">
    <property type="term" value="F:5S rRNA binding"/>
    <property type="evidence" value="ECO:0007669"/>
    <property type="project" value="InterPro"/>
</dbReference>
<comment type="similarity">
    <text evidence="5">Belongs to the bacterial ribosomal protein bL25 family. CTC subfamily.</text>
</comment>
<dbReference type="SUPFAM" id="SSF50715">
    <property type="entry name" value="Ribosomal protein L25-like"/>
    <property type="match status" value="1"/>
</dbReference>
<evidence type="ECO:0000259" key="7">
    <source>
        <dbReference type="Pfam" id="PF01386"/>
    </source>
</evidence>
<dbReference type="GO" id="GO:0006412">
    <property type="term" value="P:translation"/>
    <property type="evidence" value="ECO:0007669"/>
    <property type="project" value="UniProtKB-UniRule"/>
</dbReference>
<dbReference type="InterPro" id="IPR037121">
    <property type="entry name" value="Ribosomal_bL25_C"/>
</dbReference>
<keyword evidence="3 5" id="KW-0689">Ribosomal protein</keyword>
<dbReference type="GO" id="GO:0022625">
    <property type="term" value="C:cytosolic large ribosomal subunit"/>
    <property type="evidence" value="ECO:0007669"/>
    <property type="project" value="TreeGrafter"/>
</dbReference>
<dbReference type="NCBIfam" id="TIGR00731">
    <property type="entry name" value="bL25_bact_ctc"/>
    <property type="match status" value="1"/>
</dbReference>
<gene>
    <name evidence="5" type="primary">rplY</name>
    <name evidence="5" type="synonym">ctc</name>
    <name evidence="9" type="ORF">A3H05_02455</name>
</gene>
<keyword evidence="2 5" id="KW-0694">RNA-binding</keyword>
<evidence type="ECO:0000313" key="9">
    <source>
        <dbReference type="EMBL" id="OGF92752.1"/>
    </source>
</evidence>
<evidence type="ECO:0000256" key="4">
    <source>
        <dbReference type="ARBA" id="ARBA00023274"/>
    </source>
</evidence>
<evidence type="ECO:0000256" key="3">
    <source>
        <dbReference type="ARBA" id="ARBA00022980"/>
    </source>
</evidence>
<dbReference type="InterPro" id="IPR020056">
    <property type="entry name" value="Rbsml_bL25/Gln-tRNA_synth_N"/>
</dbReference>
<dbReference type="InterPro" id="IPR001021">
    <property type="entry name" value="Ribosomal_bL25_long"/>
</dbReference>
<proteinExistence type="inferred from homology"/>
<dbReference type="InterPro" id="IPR011035">
    <property type="entry name" value="Ribosomal_bL25/Gln-tRNA_synth"/>
</dbReference>
<feature type="domain" description="Large ribosomal subunit protein bL25 L25" evidence="7">
    <location>
        <begin position="4"/>
        <end position="89"/>
    </location>
</feature>
<name>A0A1F5XXZ1_9BACT</name>
<dbReference type="Pfam" id="PF14693">
    <property type="entry name" value="Ribosomal_TL5_C"/>
    <property type="match status" value="1"/>
</dbReference>
<dbReference type="Gene3D" id="2.170.120.20">
    <property type="entry name" value="Ribosomal protein L25, beta domain"/>
    <property type="match status" value="1"/>
</dbReference>
<evidence type="ECO:0000256" key="6">
    <source>
        <dbReference type="SAM" id="MobiDB-lite"/>
    </source>
</evidence>
<comment type="caution">
    <text evidence="9">The sequence shown here is derived from an EMBL/GenBank/DDBJ whole genome shotgun (WGS) entry which is preliminary data.</text>
</comment>
<organism evidence="9 10">
    <name type="scientific">Candidatus Giovannonibacteria bacterium RIFCSPLOWO2_12_FULL_43_26</name>
    <dbReference type="NCBI Taxonomy" id="1798363"/>
    <lineage>
        <taxon>Bacteria</taxon>
        <taxon>Candidatus Giovannoniibacteriota</taxon>
    </lineage>
</organism>
<evidence type="ECO:0000256" key="5">
    <source>
        <dbReference type="HAMAP-Rule" id="MF_01334"/>
    </source>
</evidence>
<keyword evidence="1 5" id="KW-0699">rRNA-binding</keyword>
<reference evidence="9 10" key="1">
    <citation type="journal article" date="2016" name="Nat. Commun.">
        <title>Thousands of microbial genomes shed light on interconnected biogeochemical processes in an aquifer system.</title>
        <authorList>
            <person name="Anantharaman K."/>
            <person name="Brown C.T."/>
            <person name="Hug L.A."/>
            <person name="Sharon I."/>
            <person name="Castelle C.J."/>
            <person name="Probst A.J."/>
            <person name="Thomas B.C."/>
            <person name="Singh A."/>
            <person name="Wilkins M.J."/>
            <person name="Karaoz U."/>
            <person name="Brodie E.L."/>
            <person name="Williams K.H."/>
            <person name="Hubbard S.S."/>
            <person name="Banfield J.F."/>
        </authorList>
    </citation>
    <scope>NUCLEOTIDE SEQUENCE [LARGE SCALE GENOMIC DNA]</scope>
</reference>
<accession>A0A1F5XXZ1</accession>
<dbReference type="CDD" id="cd00495">
    <property type="entry name" value="Ribosomal_L25_TL5_CTC"/>
    <property type="match status" value="1"/>
</dbReference>
<feature type="compositionally biased region" description="Basic and acidic residues" evidence="6">
    <location>
        <begin position="203"/>
        <end position="220"/>
    </location>
</feature>
<evidence type="ECO:0000256" key="1">
    <source>
        <dbReference type="ARBA" id="ARBA00022730"/>
    </source>
</evidence>
<sequence>MDVITAQKRDLYGKKVRNLRKQGFLPAVVYGGGKSAEPITVKESEFLKLWKSAGESTVVELDIGEEKKNVLIHDVDIDPIKDNPIHVDFYAVDMTKKIHVDVALEFIGESDAVKAGGILVKVLHALKVEALPNDLPHSISIDISQLKVAGDSITVKGVKIPKGAKVLDNPEETVVMVEALRAEEEVKAEEAAEAPSLESIEVVGKKSKAEAEEGTEDKKPISPARLPIGGQAGKSSKNE</sequence>
<comment type="function">
    <text evidence="5">This is one of the proteins that binds to the 5S RNA in the ribosome where it forms part of the central protuberance.</text>
</comment>
<dbReference type="Gene3D" id="2.40.240.10">
    <property type="entry name" value="Ribosomal Protein L25, Chain P"/>
    <property type="match status" value="1"/>
</dbReference>
<evidence type="ECO:0000256" key="2">
    <source>
        <dbReference type="ARBA" id="ARBA00022884"/>
    </source>
</evidence>
<dbReference type="Proteomes" id="UP000177334">
    <property type="component" value="Unassembled WGS sequence"/>
</dbReference>
<comment type="subunit">
    <text evidence="5">Part of the 50S ribosomal subunit; part of the 5S rRNA/L5/L18/L25 subcomplex. Contacts the 5S rRNA. Binds to the 5S rRNA independently of L5 and L18.</text>
</comment>
<dbReference type="AlphaFoldDB" id="A0A1F5XXZ1"/>
<evidence type="ECO:0000313" key="10">
    <source>
        <dbReference type="Proteomes" id="UP000177334"/>
    </source>
</evidence>
<dbReference type="EMBL" id="MFIP01000003">
    <property type="protein sequence ID" value="OGF92752.1"/>
    <property type="molecule type" value="Genomic_DNA"/>
</dbReference>
<dbReference type="InterPro" id="IPR020057">
    <property type="entry name" value="Ribosomal_bL25_b-dom"/>
</dbReference>
<protein>
    <recommendedName>
        <fullName evidence="5">Large ribosomal subunit protein bL25</fullName>
    </recommendedName>
    <alternativeName>
        <fullName evidence="5">General stress protein CTC</fullName>
    </alternativeName>
</protein>